<sequence>MLETILTPVAPAPNGHYSPAVVANGFVFVAGQLPFTLTKEVPAGIEAQAALVLKNLRAILEASGSRMDLVVSVQIFVSDLSDWPSVNEAFRQAFGAHKPARTVVPCGELRHGARIEANAVAVQNPAKDTNR</sequence>
<reference evidence="2 3" key="1">
    <citation type="submission" date="2016-05" db="EMBL/GenBank/DDBJ databases">
        <title>Genomic and physiological characterization of Planctopirus sp. isolated from fresh water lake.</title>
        <authorList>
            <person name="Subhash Y."/>
            <person name="Ramana C."/>
        </authorList>
    </citation>
    <scope>NUCLEOTIDE SEQUENCE [LARGE SCALE GENOMIC DNA]</scope>
    <source>
        <strain evidence="2 3">JC280</strain>
    </source>
</reference>
<dbReference type="InterPro" id="IPR035959">
    <property type="entry name" value="RutC-like_sf"/>
</dbReference>
<dbReference type="InterPro" id="IPR006175">
    <property type="entry name" value="YjgF/YER057c/UK114"/>
</dbReference>
<gene>
    <name evidence="2" type="ORF">A6X21_07190</name>
</gene>
<dbReference type="RefSeq" id="WP_068849178.1">
    <property type="nucleotide sequence ID" value="NZ_LYDR01000119.1"/>
</dbReference>
<evidence type="ECO:0000256" key="1">
    <source>
        <dbReference type="ARBA" id="ARBA00010552"/>
    </source>
</evidence>
<dbReference type="GO" id="GO:0005829">
    <property type="term" value="C:cytosol"/>
    <property type="evidence" value="ECO:0007669"/>
    <property type="project" value="TreeGrafter"/>
</dbReference>
<dbReference type="AlphaFoldDB" id="A0A1C3E9F4"/>
<comment type="caution">
    <text evidence="2">The sequence shown here is derived from an EMBL/GenBank/DDBJ whole genome shotgun (WGS) entry which is preliminary data.</text>
</comment>
<dbReference type="Proteomes" id="UP000094828">
    <property type="component" value="Unassembled WGS sequence"/>
</dbReference>
<proteinExistence type="inferred from homology"/>
<dbReference type="STRING" id="1841610.A6X21_07190"/>
<evidence type="ECO:0008006" key="4">
    <source>
        <dbReference type="Google" id="ProtNLM"/>
    </source>
</evidence>
<dbReference type="Pfam" id="PF01042">
    <property type="entry name" value="Ribonuc_L-PSP"/>
    <property type="match status" value="1"/>
</dbReference>
<comment type="similarity">
    <text evidence="1">Belongs to the RutC family.</text>
</comment>
<dbReference type="GO" id="GO:0019239">
    <property type="term" value="F:deaminase activity"/>
    <property type="evidence" value="ECO:0007669"/>
    <property type="project" value="TreeGrafter"/>
</dbReference>
<name>A0A1C3E9F4_9PLAN</name>
<keyword evidence="3" id="KW-1185">Reference proteome</keyword>
<accession>A0A1C3E9F4</accession>
<organism evidence="2 3">
    <name type="scientific">Planctopirus hydrillae</name>
    <dbReference type="NCBI Taxonomy" id="1841610"/>
    <lineage>
        <taxon>Bacteria</taxon>
        <taxon>Pseudomonadati</taxon>
        <taxon>Planctomycetota</taxon>
        <taxon>Planctomycetia</taxon>
        <taxon>Planctomycetales</taxon>
        <taxon>Planctomycetaceae</taxon>
        <taxon>Planctopirus</taxon>
    </lineage>
</organism>
<dbReference type="EMBL" id="LYDR01000119">
    <property type="protein sequence ID" value="ODA29851.1"/>
    <property type="molecule type" value="Genomic_DNA"/>
</dbReference>
<dbReference type="PANTHER" id="PTHR11803">
    <property type="entry name" value="2-IMINOBUTANOATE/2-IMINOPROPANOATE DEAMINASE RIDA"/>
    <property type="match status" value="1"/>
</dbReference>
<evidence type="ECO:0000313" key="2">
    <source>
        <dbReference type="EMBL" id="ODA29851.1"/>
    </source>
</evidence>
<dbReference type="SUPFAM" id="SSF55298">
    <property type="entry name" value="YjgF-like"/>
    <property type="match status" value="1"/>
</dbReference>
<dbReference type="FunFam" id="3.30.1330.40:FF:000001">
    <property type="entry name" value="L-PSP family endoribonuclease"/>
    <property type="match status" value="1"/>
</dbReference>
<dbReference type="PANTHER" id="PTHR11803:SF58">
    <property type="entry name" value="PROTEIN HMF1-RELATED"/>
    <property type="match status" value="1"/>
</dbReference>
<dbReference type="CDD" id="cd00448">
    <property type="entry name" value="YjgF_YER057c_UK114_family"/>
    <property type="match status" value="1"/>
</dbReference>
<dbReference type="Gene3D" id="3.30.1330.40">
    <property type="entry name" value="RutC-like"/>
    <property type="match status" value="1"/>
</dbReference>
<protein>
    <recommendedName>
        <fullName evidence="4">Enamine deaminase RidA</fullName>
    </recommendedName>
</protein>
<evidence type="ECO:0000313" key="3">
    <source>
        <dbReference type="Proteomes" id="UP000094828"/>
    </source>
</evidence>